<evidence type="ECO:0000256" key="1">
    <source>
        <dbReference type="ARBA" id="ARBA00023015"/>
    </source>
</evidence>
<name>A0A143QSM0_RHOFA</name>
<evidence type="ECO:0000259" key="5">
    <source>
        <dbReference type="PROSITE" id="PS50977"/>
    </source>
</evidence>
<dbReference type="PANTHER" id="PTHR47506:SF1">
    <property type="entry name" value="HTH-TYPE TRANSCRIPTIONAL REGULATOR YJDC"/>
    <property type="match status" value="1"/>
</dbReference>
<dbReference type="SUPFAM" id="SSF46689">
    <property type="entry name" value="Homeodomain-like"/>
    <property type="match status" value="1"/>
</dbReference>
<proteinExistence type="predicted"/>
<dbReference type="InterPro" id="IPR036271">
    <property type="entry name" value="Tet_transcr_reg_TetR-rel_C_sf"/>
</dbReference>
<organism evidence="6 7">
    <name type="scientific">Rhodococcoides fascians</name>
    <name type="common">Rhodococcus fascians</name>
    <dbReference type="NCBI Taxonomy" id="1828"/>
    <lineage>
        <taxon>Bacteria</taxon>
        <taxon>Bacillati</taxon>
        <taxon>Actinomycetota</taxon>
        <taxon>Actinomycetes</taxon>
        <taxon>Mycobacteriales</taxon>
        <taxon>Nocardiaceae</taxon>
        <taxon>Rhodococcoides</taxon>
    </lineage>
</organism>
<dbReference type="PROSITE" id="PS50977">
    <property type="entry name" value="HTH_TETR_2"/>
    <property type="match status" value="1"/>
</dbReference>
<reference evidence="7" key="2">
    <citation type="submission" date="2016-04" db="EMBL/GenBank/DDBJ databases">
        <title>Complete Genome and Plasmid Sequences for Rhodococcus fascians D188 and Draft Sequences for Rhodococcus spp. Isolates PBTS 1 and PBTS 2.</title>
        <authorList>
            <person name="Stamer R."/>
            <person name="Vereecke D."/>
            <person name="Zhang Y."/>
            <person name="Schilkey F."/>
            <person name="Devitt N."/>
            <person name="Randall J."/>
        </authorList>
    </citation>
    <scope>NUCLEOTIDE SEQUENCE [LARGE SCALE GENOMIC DNA]</scope>
    <source>
        <strain evidence="7">PBTS2</strain>
    </source>
</reference>
<dbReference type="AlphaFoldDB" id="A0A143QSM0"/>
<evidence type="ECO:0000313" key="6">
    <source>
        <dbReference type="EMBL" id="AMY26010.1"/>
    </source>
</evidence>
<evidence type="ECO:0000313" key="7">
    <source>
        <dbReference type="Proteomes" id="UP000076038"/>
    </source>
</evidence>
<dbReference type="PATRIC" id="fig|1653479.3.peg.4801"/>
<feature type="DNA-binding region" description="H-T-H motif" evidence="4">
    <location>
        <begin position="33"/>
        <end position="52"/>
    </location>
</feature>
<evidence type="ECO:0000256" key="2">
    <source>
        <dbReference type="ARBA" id="ARBA00023125"/>
    </source>
</evidence>
<dbReference type="Pfam" id="PF00440">
    <property type="entry name" value="TetR_N"/>
    <property type="match status" value="1"/>
</dbReference>
<evidence type="ECO:0000256" key="3">
    <source>
        <dbReference type="ARBA" id="ARBA00023163"/>
    </source>
</evidence>
<dbReference type="EMBL" id="CP015220">
    <property type="protein sequence ID" value="AMY26010.1"/>
    <property type="molecule type" value="Genomic_DNA"/>
</dbReference>
<reference evidence="6 7" key="1">
    <citation type="journal article" date="2016" name="Genome Announc.">
        <title>Complete Genome and Plasmid Sequences for Rhodococcus fascians D188 and Draft Sequences for Rhodococcus Isolates PBTS 1 and PBTS 2.</title>
        <authorList>
            <person name="Stamler R.A."/>
            <person name="Vereecke D."/>
            <person name="Zhang Y."/>
            <person name="Schilkey F."/>
            <person name="Devitt N."/>
            <person name="Randall J.J."/>
        </authorList>
    </citation>
    <scope>NUCLEOTIDE SEQUENCE [LARGE SCALE GENOMIC DNA]</scope>
    <source>
        <strain evidence="6 7">PBTS2</strain>
    </source>
</reference>
<dbReference type="PROSITE" id="PS01081">
    <property type="entry name" value="HTH_TETR_1"/>
    <property type="match status" value="1"/>
</dbReference>
<sequence>MAGVRGQGRKFDVDSALDQAMFAFWEHGYEGTSVSMLTSAMGINPPSLYSAFGGKEGLFFATIDRYLATRGDFMDRAFAEEPHAANLISRLLYDAAAHYTDASCPGGCLIISSAVGVTDANRTIADRLRDMRNANVSLLADRISQNVAAGILPPSWEPVDVAEFIGVIIQGMSQRARDGATRRQLERVADMTTASLGSVHSIAAHSR</sequence>
<keyword evidence="1" id="KW-0805">Transcription regulation</keyword>
<dbReference type="OrthoDB" id="9805134at2"/>
<dbReference type="Gene3D" id="1.10.357.10">
    <property type="entry name" value="Tetracycline Repressor, domain 2"/>
    <property type="match status" value="1"/>
</dbReference>
<dbReference type="InterPro" id="IPR009057">
    <property type="entry name" value="Homeodomain-like_sf"/>
</dbReference>
<evidence type="ECO:0000256" key="4">
    <source>
        <dbReference type="PROSITE-ProRule" id="PRU00335"/>
    </source>
</evidence>
<dbReference type="Gene3D" id="1.10.10.60">
    <property type="entry name" value="Homeodomain-like"/>
    <property type="match status" value="1"/>
</dbReference>
<accession>A0A143QSM0</accession>
<dbReference type="PANTHER" id="PTHR47506">
    <property type="entry name" value="TRANSCRIPTIONAL REGULATORY PROTEIN"/>
    <property type="match status" value="1"/>
</dbReference>
<feature type="domain" description="HTH tetR-type" evidence="5">
    <location>
        <begin position="10"/>
        <end position="70"/>
    </location>
</feature>
<keyword evidence="7" id="KW-1185">Reference proteome</keyword>
<dbReference type="RefSeq" id="WP_063216750.1">
    <property type="nucleotide sequence ID" value="NZ_CP015220.1"/>
</dbReference>
<gene>
    <name evidence="6" type="primary">comR</name>
    <name evidence="6" type="ORF">A3Q41_04746</name>
</gene>
<dbReference type="Proteomes" id="UP000076038">
    <property type="component" value="Chromosome"/>
</dbReference>
<dbReference type="InterPro" id="IPR011075">
    <property type="entry name" value="TetR_C"/>
</dbReference>
<keyword evidence="3" id="KW-0804">Transcription</keyword>
<dbReference type="KEGG" id="rhs:A3Q41_04746"/>
<dbReference type="Pfam" id="PF16925">
    <property type="entry name" value="TetR_C_13"/>
    <property type="match status" value="1"/>
</dbReference>
<dbReference type="InterPro" id="IPR023772">
    <property type="entry name" value="DNA-bd_HTH_TetR-type_CS"/>
</dbReference>
<dbReference type="InterPro" id="IPR001647">
    <property type="entry name" value="HTH_TetR"/>
</dbReference>
<keyword evidence="2 4" id="KW-0238">DNA-binding</keyword>
<dbReference type="SUPFAM" id="SSF48498">
    <property type="entry name" value="Tetracyclin repressor-like, C-terminal domain"/>
    <property type="match status" value="1"/>
</dbReference>
<protein>
    <submittedName>
        <fullName evidence="6">HTH-type transcriptional repressor ComR</fullName>
    </submittedName>
</protein>
<dbReference type="GO" id="GO:0003677">
    <property type="term" value="F:DNA binding"/>
    <property type="evidence" value="ECO:0007669"/>
    <property type="project" value="UniProtKB-UniRule"/>
</dbReference>